<gene>
    <name evidence="1" type="ORF">KPL71_024295</name>
</gene>
<accession>A0ACB8IQC1</accession>
<keyword evidence="2" id="KW-1185">Reference proteome</keyword>
<evidence type="ECO:0000313" key="2">
    <source>
        <dbReference type="Proteomes" id="UP000829398"/>
    </source>
</evidence>
<protein>
    <submittedName>
        <fullName evidence="1">Uncharacterized protein</fullName>
    </submittedName>
</protein>
<proteinExistence type="predicted"/>
<comment type="caution">
    <text evidence="1">The sequence shown here is derived from an EMBL/GenBank/DDBJ whole genome shotgun (WGS) entry which is preliminary data.</text>
</comment>
<organism evidence="1 2">
    <name type="scientific">Citrus sinensis</name>
    <name type="common">Sweet orange</name>
    <name type="synonym">Citrus aurantium var. sinensis</name>
    <dbReference type="NCBI Taxonomy" id="2711"/>
    <lineage>
        <taxon>Eukaryota</taxon>
        <taxon>Viridiplantae</taxon>
        <taxon>Streptophyta</taxon>
        <taxon>Embryophyta</taxon>
        <taxon>Tracheophyta</taxon>
        <taxon>Spermatophyta</taxon>
        <taxon>Magnoliopsida</taxon>
        <taxon>eudicotyledons</taxon>
        <taxon>Gunneridae</taxon>
        <taxon>Pentapetalae</taxon>
        <taxon>rosids</taxon>
        <taxon>malvids</taxon>
        <taxon>Sapindales</taxon>
        <taxon>Rutaceae</taxon>
        <taxon>Aurantioideae</taxon>
        <taxon>Citrus</taxon>
    </lineage>
</organism>
<dbReference type="Proteomes" id="UP000829398">
    <property type="component" value="Chromosome 8"/>
</dbReference>
<reference evidence="2" key="1">
    <citation type="journal article" date="2023" name="Hortic. Res.">
        <title>A chromosome-level phased genome enabling allele-level studies in sweet orange: a case study on citrus Huanglongbing tolerance.</title>
        <authorList>
            <person name="Wu B."/>
            <person name="Yu Q."/>
            <person name="Deng Z."/>
            <person name="Duan Y."/>
            <person name="Luo F."/>
            <person name="Gmitter F. Jr."/>
        </authorList>
    </citation>
    <scope>NUCLEOTIDE SEQUENCE [LARGE SCALE GENOMIC DNA]</scope>
    <source>
        <strain evidence="2">cv. Valencia</strain>
    </source>
</reference>
<dbReference type="EMBL" id="CM039177">
    <property type="protein sequence ID" value="KAH9699279.1"/>
    <property type="molecule type" value="Genomic_DNA"/>
</dbReference>
<name>A0ACB8IQC1_CITSI</name>
<sequence>MQVLNLIREFELQRMKDSETIKDYSDRFFSIANKVRLLGSEFTDSRIVQKILVTVPERYEATIITFENTKDLSKISLAELLNALQAPEQIRLMRGDTTIEGALAAKHQNMAKNKIKKKDFEGNGASTASANAKENNENQKKSYPPCKHCRKKGHPPFKCWRRPDAKCTKCNQMGGCTNHMTHNKDLSRELSNANSSKVRVGNGTYIAVKGKGTVAITTYSGTKFISDVLYVPEIDQNLLSVAQLIEKGNKVVFEDKSCLIKYADGKDIFKVKMKGKSFVLNPLEEEQNVFPIKENITELWHKRLRHYHHQGLLQMKSKGMANDLPELDDYIPNCKACQFGKQSRRPFPKATWRATKKLQLVHTDIAGPQRTPSLNGSLYYVVFIDDFTRMCWFFFLKHKSEVAQVFWNFKVRVENLSGCRIQTLRSDNGKEYISEAFNRFCEEAGIQHQLTTPYTQQQNGVSERRNRFILEMTRCILHEKNLPKQIWAEAASTAVFLQNRLPTRAVRDKTPFEAWYGYKPSLKFLRIFGCLCFTHVPHISRDKLDKRALTGIFIGYSSVAKAYKVFQPQTGKIIISRDVHFMEDEEWNWDDAKKMDPTSKKPKLKFPVMDTADQSIEDWENETVDDRHIRGTRPLLDVYQRCNVVVCEPTNYEEAKTNQNWVTAMNEELFMIEKNKTWELVDRPQNRKVIGVQWVYKTKLNADGSINKYKARLMVKGFAQVPGVDYSDTFAPVTRLDIIRMLLAVAAQKNWRVYQLDVKSAFLNGFLQEEIYVEQPKGCVKEGEEDKVYLLKKVLYGLKQAPRAWYSRIDEYLLNLGFVRSLPESTLYVKHNGVDILIISLYVDDLLVTGNKKCVVEEFKQEMMEIFEMTDLGLMTFFLGMEIKQNENEVFICQKKYAREILKKFKLEESKEMSTPMNSKEKFCKENGTEKVDQAYLRSLIGCLMYLTATRPDILNDVSILSQFMHCASEWHLKVAKRVLRYVKGTCNFGIKFTRSKEFKLFSYSDSDWGGSIDDMKSTSGYCFTLGSGVFSWSSKK</sequence>
<evidence type="ECO:0000313" key="1">
    <source>
        <dbReference type="EMBL" id="KAH9699279.1"/>
    </source>
</evidence>